<keyword evidence="2" id="KW-1185">Reference proteome</keyword>
<reference evidence="1 2" key="1">
    <citation type="submission" date="2016-10" db="EMBL/GenBank/DDBJ databases">
        <authorList>
            <person name="de Groot N.N."/>
        </authorList>
    </citation>
    <scope>NUCLEOTIDE SEQUENCE [LARGE SCALE GENOMIC DNA]</scope>
    <source>
        <strain evidence="1 2">CGMCC 4.5598</strain>
    </source>
</reference>
<evidence type="ECO:0000313" key="2">
    <source>
        <dbReference type="Proteomes" id="UP000199361"/>
    </source>
</evidence>
<name>A0A1I0L021_9ACTN</name>
<organism evidence="1 2">
    <name type="scientific">Nonomuraea wenchangensis</name>
    <dbReference type="NCBI Taxonomy" id="568860"/>
    <lineage>
        <taxon>Bacteria</taxon>
        <taxon>Bacillati</taxon>
        <taxon>Actinomycetota</taxon>
        <taxon>Actinomycetes</taxon>
        <taxon>Streptosporangiales</taxon>
        <taxon>Streptosporangiaceae</taxon>
        <taxon>Nonomuraea</taxon>
    </lineage>
</organism>
<dbReference type="Proteomes" id="UP000199361">
    <property type="component" value="Unassembled WGS sequence"/>
</dbReference>
<proteinExistence type="predicted"/>
<evidence type="ECO:0000313" key="1">
    <source>
        <dbReference type="EMBL" id="SEU32309.1"/>
    </source>
</evidence>
<accession>A0A1I0L021</accession>
<dbReference type="EMBL" id="FOHX01000011">
    <property type="protein sequence ID" value="SEU32309.1"/>
    <property type="molecule type" value="Genomic_DNA"/>
</dbReference>
<protein>
    <submittedName>
        <fullName evidence="1">Uncharacterized protein</fullName>
    </submittedName>
</protein>
<dbReference type="RefSeq" id="WP_143082432.1">
    <property type="nucleotide sequence ID" value="NZ_FOHX01000011.1"/>
</dbReference>
<gene>
    <name evidence="1" type="ORF">SAMN05421811_1117</name>
</gene>
<dbReference type="OrthoDB" id="3491585at2"/>
<dbReference type="STRING" id="568860.SAMN05421811_1117"/>
<dbReference type="AlphaFoldDB" id="A0A1I0L021"/>
<sequence>MTFSSIHAGEMHQLGSGVQNAGKSLTECAAQLRAILNEVELTHPGVAAIGRIGQWLTDQAPDLYRRRDLAYEAEKVDVDVFGNPLPGAVVPAGMTRIDEARLIPATVRAEAARAAPLFTAAARGDTGALGQLAAFKQRLSDPQFATALLEQLGPRGLLAVPAAMGTRVRKALDADDDSAATVRRQNRDVLSMLSKALATATDATKDAHLGRKFLAELKRQGRTELPAPNMGGLTNPGYWSLGQILAAAPKQAYSEWFMTTIGQDMIRWDRDYLKQHRTRFLPKDTDVYNLPAPTDTHPFQDSDTIGAADPLAALLTVASTSRERAQALLDDRDLLKYLMSDRRPQWAMGDHGESLGEAMEAAMKGADADSKRLAVRATQILADEVKPHVSFNDAGEVEIDNPSELDWLSGIRDNLGRILAEHTDDVVFSYFRNQPRADDNELIGKVNGKHTAYFSPTDLDLVMLDVTADDRGYQALLLGEIADMRGKIDQGLATGNEKLLNNTIALNSTALGHLVEARRMALVGRGKEADAADEELRKLVQEGIGLVPVPFAGQVGKAGLAAAGSIYENFVKDGYTKAGDWLLKESGHTGGKAIKAFGDAASNDIAAQELVKQMLASSAVAHESYRGTGLDKQDFVVGDPPKLKNPRDMSRGEYDSFMRWIAENTTVPGDFKEAQQSATVGAKEIHDNLKAATKDK</sequence>